<comment type="caution">
    <text evidence="2">The sequence shown here is derived from an EMBL/GenBank/DDBJ whole genome shotgun (WGS) entry which is preliminary data.</text>
</comment>
<keyword evidence="1" id="KW-1133">Transmembrane helix</keyword>
<name>A0A9Q7SAK0_9MYCO</name>
<proteinExistence type="predicted"/>
<evidence type="ECO:0000256" key="1">
    <source>
        <dbReference type="SAM" id="Phobius"/>
    </source>
</evidence>
<keyword evidence="1" id="KW-0812">Transmembrane</keyword>
<dbReference type="AlphaFoldDB" id="A0A9Q7SAK0"/>
<accession>A0A9Q7SAK0</accession>
<evidence type="ECO:0000313" key="2">
    <source>
        <dbReference type="EMBL" id="SHW86161.1"/>
    </source>
</evidence>
<dbReference type="Proteomes" id="UP000185183">
    <property type="component" value="Unassembled WGS sequence"/>
</dbReference>
<gene>
    <name evidence="2" type="ORF">SAMEA2275694_00498</name>
</gene>
<reference evidence="2 3" key="1">
    <citation type="submission" date="2016-11" db="EMBL/GenBank/DDBJ databases">
        <authorList>
            <consortium name="Pathogen Informatics"/>
        </authorList>
    </citation>
    <scope>NUCLEOTIDE SEQUENCE [LARGE SCALE GENOMIC DNA]</scope>
    <source>
        <strain evidence="2 3">968</strain>
    </source>
</reference>
<dbReference type="EMBL" id="FSFA01000001">
    <property type="protein sequence ID" value="SHW86161.1"/>
    <property type="molecule type" value="Genomic_DNA"/>
</dbReference>
<protein>
    <submittedName>
        <fullName evidence="2">Uncharacterized protein</fullName>
    </submittedName>
</protein>
<sequence>MNRAGSKADSVVARFVVGLIGTILVSLGPIGTFPNAAAAPSIPDIGSLIDDTGLLDTRVVGINGGRAIFFSTVNGLLCAQTVVKIAFQVSCAGEFPGQTPGPQVVTVGSAYSQGLGPGAFMDKPAEEYFGDTSNVAPIALAPGHKIVFWNNSATESLMCGVPTSADVVCVLKAPQEVGASSRQPVTHGFVIATPKSWVF</sequence>
<feature type="transmembrane region" description="Helical" evidence="1">
    <location>
        <begin position="12"/>
        <end position="33"/>
    </location>
</feature>
<organism evidence="2 3">
    <name type="scientific">Mycobacteroides abscessus subsp. bolletii</name>
    <dbReference type="NCBI Taxonomy" id="319705"/>
    <lineage>
        <taxon>Bacteria</taxon>
        <taxon>Bacillati</taxon>
        <taxon>Actinomycetota</taxon>
        <taxon>Actinomycetes</taxon>
        <taxon>Mycobacteriales</taxon>
        <taxon>Mycobacteriaceae</taxon>
        <taxon>Mycobacteroides</taxon>
        <taxon>Mycobacteroides abscessus</taxon>
    </lineage>
</organism>
<dbReference type="RefSeq" id="WP_074337719.1">
    <property type="nucleotide sequence ID" value="NZ_FSCP01000001.1"/>
</dbReference>
<keyword evidence="1" id="KW-0472">Membrane</keyword>
<evidence type="ECO:0000313" key="3">
    <source>
        <dbReference type="Proteomes" id="UP000185183"/>
    </source>
</evidence>